<evidence type="ECO:0000256" key="2">
    <source>
        <dbReference type="SAM" id="Phobius"/>
    </source>
</evidence>
<keyword evidence="4" id="KW-1185">Reference proteome</keyword>
<accession>A0ABQ5NXL1</accession>
<sequence>MDPQHTTLPDEAVLTALADLFQPGADERARWLALLTEARAARRRRRLQRPAPEGSGAPPVERLSPMAVSQRAPARDRRRLRLRPRSWWWRTGLVAAVLAAAAGAVVHGTGREDGAERIVGAPFTPAPLARTCSDWRPMAQAFVSVMPCLERRGDALLISVKVKAAPEGDLLPEGDAVVWLWLMRKDRAAEARKSFLRTRHESTLRRCPIPLHADGRITLCGPFRLPLPDRDGTYTTSTQARLHDAVHPPGWNDRRFTGTQGGELVWKMNRPVRPVR</sequence>
<feature type="transmembrane region" description="Helical" evidence="2">
    <location>
        <begin position="87"/>
        <end position="106"/>
    </location>
</feature>
<evidence type="ECO:0000256" key="1">
    <source>
        <dbReference type="SAM" id="MobiDB-lite"/>
    </source>
</evidence>
<dbReference type="Proteomes" id="UP001291653">
    <property type="component" value="Unassembled WGS sequence"/>
</dbReference>
<keyword evidence="2" id="KW-0472">Membrane</keyword>
<proteinExistence type="predicted"/>
<evidence type="ECO:0000313" key="4">
    <source>
        <dbReference type="Proteomes" id="UP001291653"/>
    </source>
</evidence>
<keyword evidence="2" id="KW-1133">Transmembrane helix</keyword>
<dbReference type="RefSeq" id="WP_323447181.1">
    <property type="nucleotide sequence ID" value="NZ_BSBI01000004.1"/>
</dbReference>
<gene>
    <name evidence="3" type="ORF">SYYSPA8_12455</name>
</gene>
<name>A0ABQ5NXL1_9ACTN</name>
<evidence type="ECO:0000313" key="3">
    <source>
        <dbReference type="EMBL" id="GLF95110.1"/>
    </source>
</evidence>
<feature type="region of interest" description="Disordered" evidence="1">
    <location>
        <begin position="43"/>
        <end position="75"/>
    </location>
</feature>
<comment type="caution">
    <text evidence="3">The sequence shown here is derived from an EMBL/GenBank/DDBJ whole genome shotgun (WGS) entry which is preliminary data.</text>
</comment>
<organism evidence="3 4">
    <name type="scientific">Streptomyces yaizuensis</name>
    <dbReference type="NCBI Taxonomy" id="2989713"/>
    <lineage>
        <taxon>Bacteria</taxon>
        <taxon>Bacillati</taxon>
        <taxon>Actinomycetota</taxon>
        <taxon>Actinomycetes</taxon>
        <taxon>Kitasatosporales</taxon>
        <taxon>Streptomycetaceae</taxon>
        <taxon>Streptomyces</taxon>
    </lineage>
</organism>
<reference evidence="3 4" key="1">
    <citation type="submission" date="2022-10" db="EMBL/GenBank/DDBJ databases">
        <title>Draft genome sequence of Streptomyces sp. YSPA8.</title>
        <authorList>
            <person name="Moriuchi R."/>
            <person name="Dohra H."/>
            <person name="Yamamura H."/>
            <person name="Kodani S."/>
        </authorList>
    </citation>
    <scope>NUCLEOTIDE SEQUENCE [LARGE SCALE GENOMIC DNA]</scope>
    <source>
        <strain evidence="3 4">YSPA8</strain>
    </source>
</reference>
<protein>
    <submittedName>
        <fullName evidence="3">Uncharacterized protein</fullName>
    </submittedName>
</protein>
<keyword evidence="2" id="KW-0812">Transmembrane</keyword>
<dbReference type="EMBL" id="BSBI01000004">
    <property type="protein sequence ID" value="GLF95110.1"/>
    <property type="molecule type" value="Genomic_DNA"/>
</dbReference>